<evidence type="ECO:0000256" key="6">
    <source>
        <dbReference type="ARBA" id="ARBA00022859"/>
    </source>
</evidence>
<dbReference type="InterPro" id="IPR046439">
    <property type="entry name" value="ZF_RZ_dom"/>
</dbReference>
<dbReference type="GO" id="GO:0002376">
    <property type="term" value="P:immune system process"/>
    <property type="evidence" value="ECO:0007669"/>
    <property type="project" value="UniProtKB-KW"/>
</dbReference>
<dbReference type="OrthoDB" id="2423195at2759"/>
<keyword evidence="3" id="KW-0479">Metal-binding</keyword>
<dbReference type="Pfam" id="PF20173">
    <property type="entry name" value="ZnF_RZ-type"/>
    <property type="match status" value="1"/>
</dbReference>
<dbReference type="GO" id="GO:0005737">
    <property type="term" value="C:cytoplasm"/>
    <property type="evidence" value="ECO:0007669"/>
    <property type="project" value="UniProtKB-SubCell"/>
</dbReference>
<dbReference type="AlphaFoldDB" id="A0A397V326"/>
<comment type="subcellular location">
    <subcellularLocation>
        <location evidence="1">Cytoplasm</location>
    </subcellularLocation>
</comment>
<evidence type="ECO:0000256" key="4">
    <source>
        <dbReference type="ARBA" id="ARBA00022771"/>
    </source>
</evidence>
<keyword evidence="10" id="KW-1185">Reference proteome</keyword>
<name>A0A397V326_9GLOM</name>
<sequence length="59" mass="6567">MESDFQEHWYECPKGHLHLCGSAVQTNCCLDCGEPVGGQNHTIATGNSRNSRNEEFDNV</sequence>
<comment type="caution">
    <text evidence="9">The sequence shown here is derived from an EMBL/GenBank/DDBJ whole genome shotgun (WGS) entry which is preliminary data.</text>
</comment>
<evidence type="ECO:0000256" key="5">
    <source>
        <dbReference type="ARBA" id="ARBA00022833"/>
    </source>
</evidence>
<evidence type="ECO:0000256" key="1">
    <source>
        <dbReference type="ARBA" id="ARBA00004496"/>
    </source>
</evidence>
<evidence type="ECO:0000259" key="8">
    <source>
        <dbReference type="PROSITE" id="PS51981"/>
    </source>
</evidence>
<feature type="domain" description="RZ-type" evidence="8">
    <location>
        <begin position="1"/>
        <end position="59"/>
    </location>
</feature>
<keyword evidence="5" id="KW-0862">Zinc</keyword>
<feature type="compositionally biased region" description="Polar residues" evidence="7">
    <location>
        <begin position="40"/>
        <end position="50"/>
    </location>
</feature>
<feature type="region of interest" description="Disordered" evidence="7">
    <location>
        <begin position="40"/>
        <end position="59"/>
    </location>
</feature>
<dbReference type="Proteomes" id="UP000266673">
    <property type="component" value="Unassembled WGS sequence"/>
</dbReference>
<keyword evidence="6" id="KW-0391">Immunity</keyword>
<keyword evidence="4" id="KW-0863">Zinc-finger</keyword>
<dbReference type="PROSITE" id="PS51981">
    <property type="entry name" value="ZF_RZ"/>
    <property type="match status" value="1"/>
</dbReference>
<proteinExistence type="predicted"/>
<dbReference type="GO" id="GO:0008270">
    <property type="term" value="F:zinc ion binding"/>
    <property type="evidence" value="ECO:0007669"/>
    <property type="project" value="UniProtKB-KW"/>
</dbReference>
<dbReference type="EMBL" id="QKWP01000898">
    <property type="protein sequence ID" value="RIB13706.1"/>
    <property type="molecule type" value="Genomic_DNA"/>
</dbReference>
<evidence type="ECO:0000256" key="3">
    <source>
        <dbReference type="ARBA" id="ARBA00022723"/>
    </source>
</evidence>
<accession>A0A397V326</accession>
<gene>
    <name evidence="9" type="ORF">C2G38_2097657</name>
</gene>
<evidence type="ECO:0000313" key="9">
    <source>
        <dbReference type="EMBL" id="RIB13706.1"/>
    </source>
</evidence>
<evidence type="ECO:0000256" key="2">
    <source>
        <dbReference type="ARBA" id="ARBA00022490"/>
    </source>
</evidence>
<organism evidence="9 10">
    <name type="scientific">Gigaspora rosea</name>
    <dbReference type="NCBI Taxonomy" id="44941"/>
    <lineage>
        <taxon>Eukaryota</taxon>
        <taxon>Fungi</taxon>
        <taxon>Fungi incertae sedis</taxon>
        <taxon>Mucoromycota</taxon>
        <taxon>Glomeromycotina</taxon>
        <taxon>Glomeromycetes</taxon>
        <taxon>Diversisporales</taxon>
        <taxon>Gigasporaceae</taxon>
        <taxon>Gigaspora</taxon>
    </lineage>
</organism>
<protein>
    <recommendedName>
        <fullName evidence="8">RZ-type domain-containing protein</fullName>
    </recommendedName>
</protein>
<evidence type="ECO:0000313" key="10">
    <source>
        <dbReference type="Proteomes" id="UP000266673"/>
    </source>
</evidence>
<keyword evidence="2" id="KW-0963">Cytoplasm</keyword>
<reference evidence="9 10" key="1">
    <citation type="submission" date="2018-06" db="EMBL/GenBank/DDBJ databases">
        <title>Comparative genomics reveals the genomic features of Rhizophagus irregularis, R. cerebriforme, R. diaphanum and Gigaspora rosea, and their symbiotic lifestyle signature.</title>
        <authorList>
            <person name="Morin E."/>
            <person name="San Clemente H."/>
            <person name="Chen E.C.H."/>
            <person name="De La Providencia I."/>
            <person name="Hainaut M."/>
            <person name="Kuo A."/>
            <person name="Kohler A."/>
            <person name="Murat C."/>
            <person name="Tang N."/>
            <person name="Roy S."/>
            <person name="Loubradou J."/>
            <person name="Henrissat B."/>
            <person name="Grigoriev I.V."/>
            <person name="Corradi N."/>
            <person name="Roux C."/>
            <person name="Martin F.M."/>
        </authorList>
    </citation>
    <scope>NUCLEOTIDE SEQUENCE [LARGE SCALE GENOMIC DNA]</scope>
    <source>
        <strain evidence="9 10">DAOM 194757</strain>
    </source>
</reference>
<evidence type="ECO:0000256" key="7">
    <source>
        <dbReference type="SAM" id="MobiDB-lite"/>
    </source>
</evidence>